<dbReference type="EMBL" id="MK279849">
    <property type="protein sequence ID" value="AZS07476.1"/>
    <property type="molecule type" value="Genomic_DNA"/>
</dbReference>
<evidence type="ECO:0000313" key="2">
    <source>
        <dbReference type="Proteomes" id="UP000287876"/>
    </source>
</evidence>
<dbReference type="Proteomes" id="UP000287876">
    <property type="component" value="Segment"/>
</dbReference>
<organism evidence="1 2">
    <name type="scientific">Mycobacterium phage Duke13</name>
    <dbReference type="NCBI Taxonomy" id="2499038"/>
    <lineage>
        <taxon>Viruses</taxon>
        <taxon>Duplodnaviria</taxon>
        <taxon>Heunggongvirae</taxon>
        <taxon>Uroviricota</taxon>
        <taxon>Caudoviricetes</taxon>
        <taxon>Omegavirus</taxon>
        <taxon>Omegavirus baka</taxon>
    </lineage>
</organism>
<evidence type="ECO:0000313" key="1">
    <source>
        <dbReference type="EMBL" id="AZS07476.1"/>
    </source>
</evidence>
<sequence length="105" mass="11686">MTESILDGAMTAEEILRELAKPLDPDARMQAHYYGFEPTGLAVIDRILSAVATAGKRYHDTSEWNDPWSDEEMTQEDCIQMAAEESAEQVRLLLAVAESLLVGEE</sequence>
<protein>
    <submittedName>
        <fullName evidence="1">Uncharacterized protein</fullName>
    </submittedName>
</protein>
<accession>A0A3S9UB18</accession>
<reference evidence="1 2" key="1">
    <citation type="submission" date="2018-12" db="EMBL/GenBank/DDBJ databases">
        <authorList>
            <person name="Betsko A.J."/>
            <person name="Stoner T.H."/>
            <person name="Garlena R.A."/>
            <person name="Russell D.A."/>
            <person name="Pope W.H."/>
            <person name="Jacobs-Sera D."/>
            <person name="Hatfull G.F."/>
        </authorList>
    </citation>
    <scope>NUCLEOTIDE SEQUENCE [LARGE SCALE GENOMIC DNA]</scope>
</reference>
<proteinExistence type="predicted"/>
<name>A0A3S9UB18_9CAUD</name>
<gene>
    <name evidence="1" type="primary">139</name>
    <name evidence="1" type="ORF">PBI_DUKE13_139</name>
</gene>